<feature type="compositionally biased region" description="Basic and acidic residues" evidence="1">
    <location>
        <begin position="8"/>
        <end position="25"/>
    </location>
</feature>
<reference evidence="3" key="1">
    <citation type="submission" date="2009-03" db="EMBL/GenBank/DDBJ databases">
        <title>The Genome Sequence of Mycobacterium africanum strain K85 (originally listed here as Mycobacterium tuberculosis).</title>
        <authorList>
            <consortium name="The Broad Institute Genome Sequencing Platform"/>
            <person name="Small P."/>
            <person name="Gagneaux S."/>
            <person name="Hopewell P."/>
            <person name="Young S.K."/>
            <person name="Kodira C.D."/>
            <person name="Zeng Q."/>
            <person name="Koehrsen M."/>
            <person name="Alvarado L."/>
            <person name="Berlin A."/>
            <person name="Borenstein D."/>
            <person name="Chen Z."/>
            <person name="Engels R."/>
            <person name="Freedman E."/>
            <person name="Gellesch M."/>
            <person name="Goldberg J."/>
            <person name="Griggs A."/>
            <person name="Gujja S."/>
            <person name="Heiman D."/>
            <person name="Hepburn T."/>
            <person name="Howarth C."/>
            <person name="Jen D."/>
            <person name="Larson L."/>
            <person name="Lewis B."/>
            <person name="Mehta T."/>
            <person name="Park D."/>
            <person name="Pearson M."/>
            <person name="Roberts A."/>
            <person name="Saif S."/>
            <person name="Shea T."/>
            <person name="Shenoy N."/>
            <person name="Sisk P."/>
            <person name="Stolte C."/>
            <person name="Sykes S."/>
            <person name="Walk T."/>
            <person name="White J."/>
            <person name="Yandava C."/>
            <person name="Nusbaum C."/>
            <person name="Galagan J."/>
            <person name="Birren B."/>
        </authorList>
    </citation>
    <scope>NUCLEOTIDE SEQUENCE [LARGE SCALE GENOMIC DNA]</scope>
    <source>
        <strain evidence="3">K85</strain>
    </source>
</reference>
<accession>A0A9P2H6Z9</accession>
<evidence type="ECO:0000313" key="3">
    <source>
        <dbReference type="Proteomes" id="UP000005088"/>
    </source>
</evidence>
<organism evidence="2 3">
    <name type="scientific">Mycobacterium tuberculosis variant africanum K85</name>
    <dbReference type="NCBI Taxonomy" id="611304"/>
    <lineage>
        <taxon>Bacteria</taxon>
        <taxon>Bacillati</taxon>
        <taxon>Actinomycetota</taxon>
        <taxon>Actinomycetes</taxon>
        <taxon>Mycobacteriales</taxon>
        <taxon>Mycobacteriaceae</taxon>
        <taxon>Mycobacterium</taxon>
        <taxon>Mycobacterium tuberculosis complex</taxon>
    </lineage>
</organism>
<gene>
    <name evidence="2" type="ORF">TBOG_01539</name>
</gene>
<dbReference type="AlphaFoldDB" id="A0A9P2H6Z9"/>
<dbReference type="Proteomes" id="UP000005088">
    <property type="component" value="Unassembled WGS sequence"/>
</dbReference>
<sequence>MATRHQRAGIDDRWHKRVKGPDGNRRTVRSAVCGRVSRWRVRWVDGGGEEHSKSFQRKPDAQAPDPCRTVDARQGHGPVRNAHLGARLLRLTAVYGSVRLLPCGASMWGIAC</sequence>
<feature type="region of interest" description="Disordered" evidence="1">
    <location>
        <begin position="1"/>
        <end position="27"/>
    </location>
</feature>
<protein>
    <submittedName>
        <fullName evidence="2">Integrase</fullName>
    </submittedName>
</protein>
<proteinExistence type="predicted"/>
<name>A0A9P2H6Z9_MYCTX</name>
<dbReference type="EMBL" id="GG663503">
    <property type="protein sequence ID" value="EFD42704.2"/>
    <property type="molecule type" value="Genomic_DNA"/>
</dbReference>
<feature type="region of interest" description="Disordered" evidence="1">
    <location>
        <begin position="48"/>
        <end position="78"/>
    </location>
</feature>
<evidence type="ECO:0000256" key="1">
    <source>
        <dbReference type="SAM" id="MobiDB-lite"/>
    </source>
</evidence>
<feature type="compositionally biased region" description="Basic and acidic residues" evidence="1">
    <location>
        <begin position="48"/>
        <end position="60"/>
    </location>
</feature>
<evidence type="ECO:0000313" key="2">
    <source>
        <dbReference type="EMBL" id="EFD42704.2"/>
    </source>
</evidence>